<name>A0A4R2PE65_RHOSA</name>
<dbReference type="SUPFAM" id="SSF47616">
    <property type="entry name" value="GST C-terminal domain-like"/>
    <property type="match status" value="1"/>
</dbReference>
<dbReference type="AlphaFoldDB" id="A0A4R2PE65"/>
<protein>
    <submittedName>
        <fullName evidence="2">Glutathione S-transferase</fullName>
    </submittedName>
</protein>
<dbReference type="InParanoid" id="A0A4R2PE65"/>
<dbReference type="OrthoDB" id="508035at2"/>
<evidence type="ECO:0000259" key="1">
    <source>
        <dbReference type="PROSITE" id="PS50404"/>
    </source>
</evidence>
<dbReference type="InterPro" id="IPR050983">
    <property type="entry name" value="GST_Omega/HSP26"/>
</dbReference>
<dbReference type="RefSeq" id="WP_132708704.1">
    <property type="nucleotide sequence ID" value="NZ_JACIGF010000007.1"/>
</dbReference>
<proteinExistence type="predicted"/>
<dbReference type="EMBL" id="SLXO01000007">
    <property type="protein sequence ID" value="TCP33417.1"/>
    <property type="molecule type" value="Genomic_DNA"/>
</dbReference>
<dbReference type="SUPFAM" id="SSF52833">
    <property type="entry name" value="Thioredoxin-like"/>
    <property type="match status" value="1"/>
</dbReference>
<dbReference type="Proteomes" id="UP000295399">
    <property type="component" value="Unassembled WGS sequence"/>
</dbReference>
<dbReference type="Pfam" id="PF22041">
    <property type="entry name" value="GST_C_7"/>
    <property type="match status" value="1"/>
</dbReference>
<dbReference type="PANTHER" id="PTHR43968">
    <property type="match status" value="1"/>
</dbReference>
<organism evidence="2 3">
    <name type="scientific">Rhodothalassium salexigens DSM 2132</name>
    <dbReference type="NCBI Taxonomy" id="1188247"/>
    <lineage>
        <taxon>Bacteria</taxon>
        <taxon>Pseudomonadati</taxon>
        <taxon>Pseudomonadota</taxon>
        <taxon>Alphaproteobacteria</taxon>
        <taxon>Rhodothalassiales</taxon>
        <taxon>Rhodothalassiaceae</taxon>
        <taxon>Rhodothalassium</taxon>
    </lineage>
</organism>
<dbReference type="InterPro" id="IPR054416">
    <property type="entry name" value="GST_UstS-like_C"/>
</dbReference>
<dbReference type="PROSITE" id="PS50404">
    <property type="entry name" value="GST_NTER"/>
    <property type="match status" value="1"/>
</dbReference>
<dbReference type="PANTHER" id="PTHR43968:SF6">
    <property type="entry name" value="GLUTATHIONE S-TRANSFERASE OMEGA"/>
    <property type="match status" value="1"/>
</dbReference>
<reference evidence="2 3" key="1">
    <citation type="submission" date="2019-03" db="EMBL/GenBank/DDBJ databases">
        <title>Genomic Encyclopedia of Type Strains, Phase IV (KMG-IV): sequencing the most valuable type-strain genomes for metagenomic binning, comparative biology and taxonomic classification.</title>
        <authorList>
            <person name="Goeker M."/>
        </authorList>
    </citation>
    <scope>NUCLEOTIDE SEQUENCE [LARGE SCALE GENOMIC DNA]</scope>
    <source>
        <strain evidence="2 3">DSM 2132</strain>
    </source>
</reference>
<accession>A0A4R2PE65</accession>
<dbReference type="CDD" id="cd03038">
    <property type="entry name" value="GST_N_etherase_LigE"/>
    <property type="match status" value="1"/>
</dbReference>
<dbReference type="InterPro" id="IPR036249">
    <property type="entry name" value="Thioredoxin-like_sf"/>
</dbReference>
<dbReference type="InterPro" id="IPR004045">
    <property type="entry name" value="Glutathione_S-Trfase_N"/>
</dbReference>
<evidence type="ECO:0000313" key="2">
    <source>
        <dbReference type="EMBL" id="TCP33417.1"/>
    </source>
</evidence>
<dbReference type="GO" id="GO:0005737">
    <property type="term" value="C:cytoplasm"/>
    <property type="evidence" value="ECO:0007669"/>
    <property type="project" value="TreeGrafter"/>
</dbReference>
<dbReference type="InterPro" id="IPR036282">
    <property type="entry name" value="Glutathione-S-Trfase_C_sf"/>
</dbReference>
<keyword evidence="2" id="KW-0808">Transferase</keyword>
<dbReference type="Pfam" id="PF13417">
    <property type="entry name" value="GST_N_3"/>
    <property type="match status" value="1"/>
</dbReference>
<gene>
    <name evidence="2" type="ORF">EV659_10727</name>
</gene>
<dbReference type="GO" id="GO:0016740">
    <property type="term" value="F:transferase activity"/>
    <property type="evidence" value="ECO:0007669"/>
    <property type="project" value="UniProtKB-KW"/>
</dbReference>
<evidence type="ECO:0000313" key="3">
    <source>
        <dbReference type="Proteomes" id="UP000295399"/>
    </source>
</evidence>
<sequence>MKLYELCGADRAVCFSPFVWRVRLALAHKGLAYEAVPTRFRDKDAYAPSGSRTVPVLHDGDAWVGDSWAIAQYLEDTYPDRPSLFGGAPGRGMARFVARFADRVVVRGLFPMIAVDVAAALDDADAAYFRNSREAALGRTLEQAAEDRAAARDALQARLAPLAATLKDQPFVCGDEPAHGDYLLAGPFAWAHLVSPFDPLAGDAVLCDWRARMFALFDDLIGGARRAV</sequence>
<comment type="caution">
    <text evidence="2">The sequence shown here is derived from an EMBL/GenBank/DDBJ whole genome shotgun (WGS) entry which is preliminary data.</text>
</comment>
<feature type="domain" description="GST N-terminal" evidence="1">
    <location>
        <begin position="6"/>
        <end position="82"/>
    </location>
</feature>
<dbReference type="Gene3D" id="1.20.1050.10">
    <property type="match status" value="1"/>
</dbReference>
<dbReference type="Gene3D" id="3.40.30.10">
    <property type="entry name" value="Glutaredoxin"/>
    <property type="match status" value="1"/>
</dbReference>
<keyword evidence="3" id="KW-1185">Reference proteome</keyword>